<reference evidence="1 2" key="1">
    <citation type="submission" date="2024-10" db="EMBL/GenBank/DDBJ databases">
        <authorList>
            <person name="Kim D."/>
        </authorList>
    </citation>
    <scope>NUCLEOTIDE SEQUENCE [LARGE SCALE GENOMIC DNA]</scope>
    <source>
        <strain evidence="1">BH-2024</strain>
    </source>
</reference>
<protein>
    <submittedName>
        <fullName evidence="1">Uncharacterized protein</fullName>
    </submittedName>
</protein>
<comment type="caution">
    <text evidence="1">The sequence shown here is derived from an EMBL/GenBank/DDBJ whole genome shotgun (WGS) entry which is preliminary data.</text>
</comment>
<keyword evidence="2" id="KW-1185">Reference proteome</keyword>
<dbReference type="Proteomes" id="UP001620626">
    <property type="component" value="Unassembled WGS sequence"/>
</dbReference>
<proteinExistence type="predicted"/>
<dbReference type="AlphaFoldDB" id="A0ABD2KY67"/>
<dbReference type="EMBL" id="JBICBT010000603">
    <property type="protein sequence ID" value="KAL3107915.1"/>
    <property type="molecule type" value="Genomic_DNA"/>
</dbReference>
<organism evidence="1 2">
    <name type="scientific">Heterodera trifolii</name>
    <dbReference type="NCBI Taxonomy" id="157864"/>
    <lineage>
        <taxon>Eukaryota</taxon>
        <taxon>Metazoa</taxon>
        <taxon>Ecdysozoa</taxon>
        <taxon>Nematoda</taxon>
        <taxon>Chromadorea</taxon>
        <taxon>Rhabditida</taxon>
        <taxon>Tylenchina</taxon>
        <taxon>Tylenchomorpha</taxon>
        <taxon>Tylenchoidea</taxon>
        <taxon>Heteroderidae</taxon>
        <taxon>Heteroderinae</taxon>
        <taxon>Heterodera</taxon>
    </lineage>
</organism>
<evidence type="ECO:0000313" key="1">
    <source>
        <dbReference type="EMBL" id="KAL3107915.1"/>
    </source>
</evidence>
<sequence>MMEPNAFATDVAFRCNRINCPKSVGLDRLKNLRKYIRRKHRADHDQHVNRKPNGPGLALGVFSTQPAGANAPVSGRTTVYTVYRCRRVGARPLTVTFPHDNNALMGYVSALERAMMLLGLDHLPALAIRRWPYAHARGHSGSGAILCAVVSLLTNSLCRSDTAVSVNVDGFTDLLFGVGLLAAKAHGAREARLTRLVLATQDREQWEALPAADTHEVTAVFVGTGRQLLAEMFMRLPWEEQ</sequence>
<dbReference type="InterPro" id="IPR014721">
    <property type="entry name" value="Ribsml_uS5_D2-typ_fold_subgr"/>
</dbReference>
<dbReference type="Gene3D" id="3.30.230.10">
    <property type="match status" value="1"/>
</dbReference>
<name>A0ABD2KY67_9BILA</name>
<evidence type="ECO:0000313" key="2">
    <source>
        <dbReference type="Proteomes" id="UP001620626"/>
    </source>
</evidence>
<gene>
    <name evidence="1" type="ORF">niasHT_019127</name>
</gene>
<accession>A0ABD2KY67</accession>